<keyword evidence="4 7" id="KW-0812">Transmembrane</keyword>
<evidence type="ECO:0000256" key="2">
    <source>
        <dbReference type="ARBA" id="ARBA00005774"/>
    </source>
</evidence>
<evidence type="ECO:0000256" key="4">
    <source>
        <dbReference type="ARBA" id="ARBA00022692"/>
    </source>
</evidence>
<dbReference type="EMBL" id="CP038439">
    <property type="protein sequence ID" value="QBX34361.1"/>
    <property type="molecule type" value="Genomic_DNA"/>
</dbReference>
<dbReference type="GO" id="GO:0005886">
    <property type="term" value="C:plasma membrane"/>
    <property type="evidence" value="ECO:0007669"/>
    <property type="project" value="UniProtKB-SubCell"/>
</dbReference>
<comment type="similarity">
    <text evidence="2 7">Belongs to the UPF0114 family.</text>
</comment>
<comment type="subcellular location">
    <subcellularLocation>
        <location evidence="1 7">Cell membrane</location>
        <topology evidence="1 7">Multi-pass membrane protein</topology>
    </subcellularLocation>
</comment>
<dbReference type="AlphaFoldDB" id="A0A4P7HMH3"/>
<feature type="transmembrane region" description="Helical" evidence="7">
    <location>
        <begin position="109"/>
        <end position="126"/>
    </location>
</feature>
<evidence type="ECO:0000313" key="9">
    <source>
        <dbReference type="Proteomes" id="UP000296374"/>
    </source>
</evidence>
<protein>
    <recommendedName>
        <fullName evidence="7">UPF0114 protein E4191_06295</fullName>
    </recommendedName>
</protein>
<name>A0A4P7HMH3_9RHOB</name>
<gene>
    <name evidence="8" type="ORF">E4191_06295</name>
</gene>
<feature type="transmembrane region" description="Helical" evidence="7">
    <location>
        <begin position="138"/>
        <end position="160"/>
    </location>
</feature>
<dbReference type="RefSeq" id="WP_135312650.1">
    <property type="nucleotide sequence ID" value="NZ_CP038439.1"/>
</dbReference>
<proteinExistence type="inferred from homology"/>
<feature type="transmembrane region" description="Helical" evidence="7">
    <location>
        <begin position="20"/>
        <end position="47"/>
    </location>
</feature>
<dbReference type="InterPro" id="IPR005134">
    <property type="entry name" value="UPF0114"/>
</dbReference>
<dbReference type="InterPro" id="IPR020761">
    <property type="entry name" value="UPF0114_bac"/>
</dbReference>
<dbReference type="KEGG" id="plia:E4191_06295"/>
<dbReference type="NCBIfam" id="TIGR00645">
    <property type="entry name" value="HI0507"/>
    <property type="match status" value="1"/>
</dbReference>
<evidence type="ECO:0000256" key="7">
    <source>
        <dbReference type="HAMAP-Rule" id="MF_00143"/>
    </source>
</evidence>
<dbReference type="Proteomes" id="UP000296374">
    <property type="component" value="Chromosome"/>
</dbReference>
<organism evidence="8 9">
    <name type="scientific">Paracoccus liaowanqingii</name>
    <dbReference type="NCBI Taxonomy" id="2560053"/>
    <lineage>
        <taxon>Bacteria</taxon>
        <taxon>Pseudomonadati</taxon>
        <taxon>Pseudomonadota</taxon>
        <taxon>Alphaproteobacteria</taxon>
        <taxon>Rhodobacterales</taxon>
        <taxon>Paracoccaceae</taxon>
        <taxon>Paracoccus</taxon>
    </lineage>
</organism>
<dbReference type="HAMAP" id="MF_00143">
    <property type="entry name" value="UPF0114"/>
    <property type="match status" value="1"/>
</dbReference>
<evidence type="ECO:0000256" key="6">
    <source>
        <dbReference type="ARBA" id="ARBA00023136"/>
    </source>
</evidence>
<evidence type="ECO:0000313" key="8">
    <source>
        <dbReference type="EMBL" id="QBX34361.1"/>
    </source>
</evidence>
<reference evidence="9" key="1">
    <citation type="submission" date="2019-03" db="EMBL/GenBank/DDBJ databases">
        <authorList>
            <person name="Li J."/>
        </authorList>
    </citation>
    <scope>NUCLEOTIDE SEQUENCE [LARGE SCALE GENOMIC DNA]</scope>
    <source>
        <strain evidence="9">2251</strain>
    </source>
</reference>
<dbReference type="PANTHER" id="PTHR38596:SF1">
    <property type="entry name" value="UPF0114 PROTEIN YQHA"/>
    <property type="match status" value="1"/>
</dbReference>
<evidence type="ECO:0000256" key="3">
    <source>
        <dbReference type="ARBA" id="ARBA00022475"/>
    </source>
</evidence>
<keyword evidence="6 7" id="KW-0472">Membrane</keyword>
<dbReference type="PANTHER" id="PTHR38596">
    <property type="entry name" value="UPF0114 PROTEIN YQHA"/>
    <property type="match status" value="1"/>
</dbReference>
<accession>A0A4P7HMH3</accession>
<dbReference type="Pfam" id="PF03350">
    <property type="entry name" value="UPF0114"/>
    <property type="match status" value="1"/>
</dbReference>
<evidence type="ECO:0000256" key="5">
    <source>
        <dbReference type="ARBA" id="ARBA00022989"/>
    </source>
</evidence>
<evidence type="ECO:0000256" key="1">
    <source>
        <dbReference type="ARBA" id="ARBA00004651"/>
    </source>
</evidence>
<keyword evidence="5 7" id="KW-1133">Transmembrane helix</keyword>
<sequence>MERLIERGLFASRWMMAPMYLGLALALVILVWIFLMELVRFVMIVPAMTVNDAILGVLALIDLSLAANLLLIVIFSGYENFVSRMDLADHVDRPDWQGEVDFSALKLKLVASIVAISGIHLLKVFMDVGQYDPEQIRWMVIIHLVFVISGVLLATMDWIANHAKTLKYRRTPS</sequence>
<feature type="transmembrane region" description="Helical" evidence="7">
    <location>
        <begin position="53"/>
        <end position="75"/>
    </location>
</feature>
<keyword evidence="3 7" id="KW-1003">Cell membrane</keyword>